<sequence>MKLINCKKCKGEIARNEQACPHCGEKRSSILKSETAIGVAIFVLSCIVTYYFVSDTNFSSFASSDDKQTASTGENHFPYKKMHELVTGSFYNCLSQKYYTKPGKLKLDEILECDNDFRKDSNTPHDLINLDNFVSNFSREDNSYRPLEKAIKSNMFDVSSYQHVETNYRLVLNQQQPYAIVQTVFKGKSIFERILEDSRAAKVDIKTGEIIALIPYVTVSDTGQIIMEMVPE</sequence>
<keyword evidence="1" id="KW-1133">Transmembrane helix</keyword>
<evidence type="ECO:0000256" key="1">
    <source>
        <dbReference type="SAM" id="Phobius"/>
    </source>
</evidence>
<evidence type="ECO:0000313" key="2">
    <source>
        <dbReference type="EMBL" id="MDC9590124.1"/>
    </source>
</evidence>
<gene>
    <name evidence="2" type="ORF">PSI23_12635</name>
</gene>
<proteinExistence type="predicted"/>
<dbReference type="Proteomes" id="UP001217178">
    <property type="component" value="Unassembled WGS sequence"/>
</dbReference>
<keyword evidence="1" id="KW-0812">Transmembrane</keyword>
<name>A0ABT5LGP6_9GAMM</name>
<comment type="caution">
    <text evidence="2">The sequence shown here is derived from an EMBL/GenBank/DDBJ whole genome shotgun (WGS) entry which is preliminary data.</text>
</comment>
<reference evidence="2 3" key="1">
    <citation type="submission" date="2023-02" db="EMBL/GenBank/DDBJ databases">
        <title>Entomopathogenic bacteria.</title>
        <authorList>
            <person name="Machado R.A."/>
        </authorList>
    </citation>
    <scope>NUCLEOTIDE SEQUENCE [LARGE SCALE GENOMIC DNA]</scope>
    <source>
        <strain evidence="2 3">XENO-10</strain>
    </source>
</reference>
<keyword evidence="1" id="KW-0472">Membrane</keyword>
<feature type="transmembrane region" description="Helical" evidence="1">
    <location>
        <begin position="35"/>
        <end position="53"/>
    </location>
</feature>
<protein>
    <recommendedName>
        <fullName evidence="4">Zinc ribbon domain-containing protein</fullName>
    </recommendedName>
</protein>
<accession>A0ABT5LGP6</accession>
<evidence type="ECO:0008006" key="4">
    <source>
        <dbReference type="Google" id="ProtNLM"/>
    </source>
</evidence>
<dbReference type="EMBL" id="JAQRFI010000028">
    <property type="protein sequence ID" value="MDC9590124.1"/>
    <property type="molecule type" value="Genomic_DNA"/>
</dbReference>
<keyword evidence="3" id="KW-1185">Reference proteome</keyword>
<evidence type="ECO:0000313" key="3">
    <source>
        <dbReference type="Proteomes" id="UP001217178"/>
    </source>
</evidence>
<dbReference type="RefSeq" id="WP_273555430.1">
    <property type="nucleotide sequence ID" value="NZ_JAQRFI010000028.1"/>
</dbReference>
<organism evidence="2 3">
    <name type="scientific">Xenorhabdus yunnanensis</name>
    <dbReference type="NCBI Taxonomy" id="3025878"/>
    <lineage>
        <taxon>Bacteria</taxon>
        <taxon>Pseudomonadati</taxon>
        <taxon>Pseudomonadota</taxon>
        <taxon>Gammaproteobacteria</taxon>
        <taxon>Enterobacterales</taxon>
        <taxon>Morganellaceae</taxon>
        <taxon>Xenorhabdus</taxon>
    </lineage>
</organism>